<accession>A0A9D1SHM7</accession>
<name>A0A9D1SHM7_9FIRM</name>
<sequence length="159" mass="16954">MKKRILTVVGVLALAAILVVSLVACIPSDPAKAEENLKAEGYKVLVVNSDDALGIVGLALPDGCVTQVTGSKALSGDFGDNITIYYFEDSDAANAYMDKNADWQGEIDVQLAEMEDAYKAGEISENDFNSMKDLLESIQMKKQGKIVYVGSADAIKAAK</sequence>
<dbReference type="EMBL" id="DVNF01000038">
    <property type="protein sequence ID" value="HIU59978.1"/>
    <property type="molecule type" value="Genomic_DNA"/>
</dbReference>
<evidence type="ECO:0000313" key="2">
    <source>
        <dbReference type="Proteomes" id="UP000824094"/>
    </source>
</evidence>
<reference evidence="1" key="2">
    <citation type="journal article" date="2021" name="PeerJ">
        <title>Extensive microbial diversity within the chicken gut microbiome revealed by metagenomics and culture.</title>
        <authorList>
            <person name="Gilroy R."/>
            <person name="Ravi A."/>
            <person name="Getino M."/>
            <person name="Pursley I."/>
            <person name="Horton D.L."/>
            <person name="Alikhan N.F."/>
            <person name="Baker D."/>
            <person name="Gharbi K."/>
            <person name="Hall N."/>
            <person name="Watson M."/>
            <person name="Adriaenssens E.M."/>
            <person name="Foster-Nyarko E."/>
            <person name="Jarju S."/>
            <person name="Secka A."/>
            <person name="Antonio M."/>
            <person name="Oren A."/>
            <person name="Chaudhuri R.R."/>
            <person name="La Ragione R."/>
            <person name="Hildebrand F."/>
            <person name="Pallen M.J."/>
        </authorList>
    </citation>
    <scope>NUCLEOTIDE SEQUENCE</scope>
    <source>
        <strain evidence="1">18911</strain>
    </source>
</reference>
<protein>
    <submittedName>
        <fullName evidence="1">Uncharacterized protein</fullName>
    </submittedName>
</protein>
<dbReference type="Proteomes" id="UP000824094">
    <property type="component" value="Unassembled WGS sequence"/>
</dbReference>
<reference evidence="1" key="1">
    <citation type="submission" date="2020-10" db="EMBL/GenBank/DDBJ databases">
        <authorList>
            <person name="Gilroy R."/>
        </authorList>
    </citation>
    <scope>NUCLEOTIDE SEQUENCE</scope>
    <source>
        <strain evidence="1">18911</strain>
    </source>
</reference>
<organism evidence="1 2">
    <name type="scientific">Candidatus Stercoripulliclostridium merdigallinarum</name>
    <dbReference type="NCBI Taxonomy" id="2840951"/>
    <lineage>
        <taxon>Bacteria</taxon>
        <taxon>Bacillati</taxon>
        <taxon>Bacillota</taxon>
        <taxon>Clostridia</taxon>
        <taxon>Eubacteriales</taxon>
        <taxon>Candidatus Stercoripulliclostridium</taxon>
    </lineage>
</organism>
<evidence type="ECO:0000313" key="1">
    <source>
        <dbReference type="EMBL" id="HIU59978.1"/>
    </source>
</evidence>
<dbReference type="AlphaFoldDB" id="A0A9D1SHM7"/>
<gene>
    <name evidence="1" type="ORF">IAB05_01150</name>
</gene>
<dbReference type="PROSITE" id="PS51257">
    <property type="entry name" value="PROKAR_LIPOPROTEIN"/>
    <property type="match status" value="1"/>
</dbReference>
<comment type="caution">
    <text evidence="1">The sequence shown here is derived from an EMBL/GenBank/DDBJ whole genome shotgun (WGS) entry which is preliminary data.</text>
</comment>
<proteinExistence type="predicted"/>